<evidence type="ECO:0000313" key="2">
    <source>
        <dbReference type="EMBL" id="KAF4504107.1"/>
    </source>
</evidence>
<feature type="region of interest" description="Disordered" evidence="1">
    <location>
        <begin position="1"/>
        <end position="27"/>
    </location>
</feature>
<proteinExistence type="predicted"/>
<organism evidence="2 3">
    <name type="scientific">Ophiocordyceps sinensis</name>
    <dbReference type="NCBI Taxonomy" id="72228"/>
    <lineage>
        <taxon>Eukaryota</taxon>
        <taxon>Fungi</taxon>
        <taxon>Dikarya</taxon>
        <taxon>Ascomycota</taxon>
        <taxon>Pezizomycotina</taxon>
        <taxon>Sordariomycetes</taxon>
        <taxon>Hypocreomycetidae</taxon>
        <taxon>Hypocreales</taxon>
        <taxon>Ophiocordycipitaceae</taxon>
        <taxon>Ophiocordyceps</taxon>
    </lineage>
</organism>
<name>A0A8H4LSF7_9HYPO</name>
<evidence type="ECO:0000313" key="3">
    <source>
        <dbReference type="Proteomes" id="UP000557566"/>
    </source>
</evidence>
<dbReference type="OrthoDB" id="4779840at2759"/>
<comment type="caution">
    <text evidence="2">The sequence shown here is derived from an EMBL/GenBank/DDBJ whole genome shotgun (WGS) entry which is preliminary data.</text>
</comment>
<dbReference type="AlphaFoldDB" id="A0A8H4LSF7"/>
<feature type="compositionally biased region" description="Polar residues" evidence="1">
    <location>
        <begin position="1"/>
        <end position="12"/>
    </location>
</feature>
<evidence type="ECO:0000256" key="1">
    <source>
        <dbReference type="SAM" id="MobiDB-lite"/>
    </source>
</evidence>
<sequence>MASTIATTSTPSKIPRTAVEDPRALHGSSIYTQARPASVRRQAGFAMDLAAMRAKRRYDGKHRQILLQAGDKVYLKLHRGYHEPSRPVKKWSRQREGPFLVKRMVNDLAAELDLPPQL</sequence>
<accession>A0A8H4LSF7</accession>
<dbReference type="Proteomes" id="UP000557566">
    <property type="component" value="Unassembled WGS sequence"/>
</dbReference>
<reference evidence="2 3" key="1">
    <citation type="journal article" date="2020" name="Genome Biol. Evol.">
        <title>A new high-quality draft genome assembly of the Chinese cordyceps Ophiocordyceps sinensis.</title>
        <authorList>
            <person name="Shu R."/>
            <person name="Zhang J."/>
            <person name="Meng Q."/>
            <person name="Zhang H."/>
            <person name="Zhou G."/>
            <person name="Li M."/>
            <person name="Wu P."/>
            <person name="Zhao Y."/>
            <person name="Chen C."/>
            <person name="Qin Q."/>
        </authorList>
    </citation>
    <scope>NUCLEOTIDE SEQUENCE [LARGE SCALE GENOMIC DNA]</scope>
    <source>
        <strain evidence="2 3">IOZ07</strain>
    </source>
</reference>
<gene>
    <name evidence="2" type="ORF">G6O67_008720</name>
</gene>
<dbReference type="EMBL" id="JAAVMX010000012">
    <property type="protein sequence ID" value="KAF4504107.1"/>
    <property type="molecule type" value="Genomic_DNA"/>
</dbReference>
<keyword evidence="3" id="KW-1185">Reference proteome</keyword>
<protein>
    <submittedName>
        <fullName evidence="2">Uncharacterized protein</fullName>
    </submittedName>
</protein>